<dbReference type="GO" id="GO:0019722">
    <property type="term" value="P:calcium-mediated signaling"/>
    <property type="evidence" value="ECO:0007669"/>
    <property type="project" value="TreeGrafter"/>
</dbReference>
<feature type="chain" id="PRO_5027089413" description="Protein RALF-like 32" evidence="8">
    <location>
        <begin position="31"/>
        <end position="227"/>
    </location>
</feature>
<organism evidence="9">
    <name type="scientific">Salix viminalis</name>
    <name type="common">Common osier</name>
    <name type="synonym">Basket willow</name>
    <dbReference type="NCBI Taxonomy" id="40686"/>
    <lineage>
        <taxon>Eukaryota</taxon>
        <taxon>Viridiplantae</taxon>
        <taxon>Streptophyta</taxon>
        <taxon>Embryophyta</taxon>
        <taxon>Tracheophyta</taxon>
        <taxon>Spermatophyta</taxon>
        <taxon>Magnoliopsida</taxon>
        <taxon>eudicotyledons</taxon>
        <taxon>Gunneridae</taxon>
        <taxon>Pentapetalae</taxon>
        <taxon>rosids</taxon>
        <taxon>fabids</taxon>
        <taxon>Malpighiales</taxon>
        <taxon>Salicaceae</taxon>
        <taxon>Saliceae</taxon>
        <taxon>Salix</taxon>
    </lineage>
</organism>
<proteinExistence type="inferred from homology"/>
<keyword evidence="4" id="KW-0372">Hormone</keyword>
<dbReference type="EMBL" id="CAADRP010001985">
    <property type="protein sequence ID" value="VFU58425.1"/>
    <property type="molecule type" value="Genomic_DNA"/>
</dbReference>
<accession>A0A6N2MY66</accession>
<keyword evidence="5 8" id="KW-0732">Signal</keyword>
<evidence type="ECO:0000256" key="7">
    <source>
        <dbReference type="SAM" id="MobiDB-lite"/>
    </source>
</evidence>
<dbReference type="GO" id="GO:0040008">
    <property type="term" value="P:regulation of growth"/>
    <property type="evidence" value="ECO:0007669"/>
    <property type="project" value="UniProtKB-ARBA"/>
</dbReference>
<name>A0A6N2MY66_SALVM</name>
<reference evidence="9" key="1">
    <citation type="submission" date="2019-03" db="EMBL/GenBank/DDBJ databases">
        <authorList>
            <person name="Mank J."/>
            <person name="Almeida P."/>
        </authorList>
    </citation>
    <scope>NUCLEOTIDE SEQUENCE</scope>
    <source>
        <strain evidence="9">78183</strain>
    </source>
</reference>
<feature type="region of interest" description="Disordered" evidence="7">
    <location>
        <begin position="125"/>
        <end position="144"/>
    </location>
</feature>
<dbReference type="AlphaFoldDB" id="A0A6N2MY66"/>
<evidence type="ECO:0000313" key="9">
    <source>
        <dbReference type="EMBL" id="VFU58425.1"/>
    </source>
</evidence>
<dbReference type="GO" id="GO:0005576">
    <property type="term" value="C:extracellular region"/>
    <property type="evidence" value="ECO:0007669"/>
    <property type="project" value="UniProtKB-SubCell"/>
</dbReference>
<gene>
    <name evidence="9" type="ORF">SVIM_LOCUS426754</name>
</gene>
<dbReference type="GO" id="GO:0005179">
    <property type="term" value="F:hormone activity"/>
    <property type="evidence" value="ECO:0007669"/>
    <property type="project" value="UniProtKB-KW"/>
</dbReference>
<keyword evidence="3" id="KW-0964">Secreted</keyword>
<evidence type="ECO:0000256" key="2">
    <source>
        <dbReference type="ARBA" id="ARBA00009178"/>
    </source>
</evidence>
<keyword evidence="6" id="KW-1015">Disulfide bond</keyword>
<dbReference type="Pfam" id="PF05498">
    <property type="entry name" value="RALF"/>
    <property type="match status" value="2"/>
</dbReference>
<evidence type="ECO:0000256" key="4">
    <source>
        <dbReference type="ARBA" id="ARBA00022702"/>
    </source>
</evidence>
<dbReference type="PANTHER" id="PTHR33136">
    <property type="entry name" value="RAPID ALKALINIZATION FACTOR-LIKE"/>
    <property type="match status" value="1"/>
</dbReference>
<evidence type="ECO:0000256" key="8">
    <source>
        <dbReference type="SAM" id="SignalP"/>
    </source>
</evidence>
<dbReference type="InterPro" id="IPR008801">
    <property type="entry name" value="RALF"/>
</dbReference>
<evidence type="ECO:0000256" key="1">
    <source>
        <dbReference type="ARBA" id="ARBA00004613"/>
    </source>
</evidence>
<comment type="similarity">
    <text evidence="2">Belongs to the plant rapid alkalinization factor (RALF) family.</text>
</comment>
<dbReference type="GO" id="GO:0009506">
    <property type="term" value="C:plasmodesma"/>
    <property type="evidence" value="ECO:0007669"/>
    <property type="project" value="TreeGrafter"/>
</dbReference>
<evidence type="ECO:0000256" key="3">
    <source>
        <dbReference type="ARBA" id="ARBA00022525"/>
    </source>
</evidence>
<feature type="region of interest" description="Disordered" evidence="7">
    <location>
        <begin position="196"/>
        <end position="217"/>
    </location>
</feature>
<evidence type="ECO:0000256" key="5">
    <source>
        <dbReference type="ARBA" id="ARBA00022729"/>
    </source>
</evidence>
<evidence type="ECO:0000256" key="6">
    <source>
        <dbReference type="ARBA" id="ARBA00023157"/>
    </source>
</evidence>
<evidence type="ECO:0008006" key="10">
    <source>
        <dbReference type="Google" id="ProtNLM"/>
    </source>
</evidence>
<feature type="signal peptide" evidence="8">
    <location>
        <begin position="1"/>
        <end position="30"/>
    </location>
</feature>
<protein>
    <recommendedName>
        <fullName evidence="10">Protein RALF-like 32</fullName>
    </recommendedName>
</protein>
<comment type="subcellular location">
    <subcellularLocation>
        <location evidence="1">Secreted</location>
    </subcellularLocation>
</comment>
<sequence length="227" mass="24875">MEPKRNKFCSLQNLLEAFLIILALVELSSQFIVAATQESSENAQCSGSMVECVGQMAEEELSMESEASRRTVRAIKYLSPGSLRPDEPICAKVTRGESYNNCLPPPSNSYSRGCNSYNSNQPCSANNSLTSHPNQHKLSDKVSSEKNGCNGSIAECNEEYEFLMPSDISKRFLEEKKRYISPGALKPNKPVCNGGASGQSYSSSCLPPPSNPPSRGCSKYYRCRSDN</sequence>
<dbReference type="PANTHER" id="PTHR33136:SF4">
    <property type="entry name" value="PROTEIN RALF-LIKE 32"/>
    <property type="match status" value="1"/>
</dbReference>